<evidence type="ECO:0000313" key="2">
    <source>
        <dbReference type="Proteomes" id="UP000245081"/>
    </source>
</evidence>
<name>A0A2R5FCN3_9PROT</name>
<dbReference type="RefSeq" id="WP_109015660.1">
    <property type="nucleotide sequence ID" value="NZ_BDOQ01000007.1"/>
</dbReference>
<sequence>MTNPTIALAYDLPDYRGSKDYARLAALARRSSVVCILDYRVRDIDTRDVARTQYMSKGYQECWSVCSRGTSYITVFSQADFISLCEHYNLEFFEPPAAHQPAEADDGCICKGNWRAIVKEVEPLINKKFRDSDGKEHIFFGVVHGSDDYYYGMYPLDGGSAVLLSCVGSIAGFGYELVES</sequence>
<comment type="caution">
    <text evidence="1">The sequence shown here is derived from an EMBL/GenBank/DDBJ whole genome shotgun (WGS) entry which is preliminary data.</text>
</comment>
<proteinExistence type="predicted"/>
<keyword evidence="2" id="KW-1185">Reference proteome</keyword>
<evidence type="ECO:0000313" key="1">
    <source>
        <dbReference type="EMBL" id="GBG14471.1"/>
    </source>
</evidence>
<dbReference type="EMBL" id="BDOQ01000007">
    <property type="protein sequence ID" value="GBG14471.1"/>
    <property type="molecule type" value="Genomic_DNA"/>
</dbReference>
<accession>A0A2R5FCN3</accession>
<organism evidence="1 2">
    <name type="scientific">Novimethylophilus kurashikiensis</name>
    <dbReference type="NCBI Taxonomy" id="1825523"/>
    <lineage>
        <taxon>Bacteria</taxon>
        <taxon>Pseudomonadati</taxon>
        <taxon>Pseudomonadota</taxon>
        <taxon>Betaproteobacteria</taxon>
        <taxon>Nitrosomonadales</taxon>
        <taxon>Methylophilaceae</taxon>
        <taxon>Novimethylophilus</taxon>
    </lineage>
</organism>
<dbReference type="OrthoDB" id="9133907at2"/>
<dbReference type="AlphaFoldDB" id="A0A2R5FCN3"/>
<gene>
    <name evidence="1" type="ORF">NMK_2070</name>
</gene>
<protein>
    <submittedName>
        <fullName evidence="1">Reductase</fullName>
    </submittedName>
</protein>
<dbReference type="Proteomes" id="UP000245081">
    <property type="component" value="Unassembled WGS sequence"/>
</dbReference>
<reference evidence="1 2" key="1">
    <citation type="journal article" date="2018" name="Environ. Microbiol.">
        <title>Isolation and genomic characterization of Novimethylophilus kurashikiensis gen. nov. sp. nov., a new lanthanide-dependent methylotrophic species of Methylophilaceae.</title>
        <authorList>
            <person name="Lv H."/>
            <person name="Sahin N."/>
            <person name="Tani A."/>
        </authorList>
    </citation>
    <scope>NUCLEOTIDE SEQUENCE [LARGE SCALE GENOMIC DNA]</scope>
    <source>
        <strain evidence="1 2">La2-4</strain>
    </source>
</reference>